<evidence type="ECO:0008006" key="5">
    <source>
        <dbReference type="Google" id="ProtNLM"/>
    </source>
</evidence>
<dbReference type="Proteomes" id="UP000070326">
    <property type="component" value="Unassembled WGS sequence"/>
</dbReference>
<dbReference type="InterPro" id="IPR036388">
    <property type="entry name" value="WH-like_DNA-bd_sf"/>
</dbReference>
<dbReference type="InterPro" id="IPR025374">
    <property type="entry name" value="DUF4364"/>
</dbReference>
<dbReference type="PATRIC" id="fig|1261.3.peg.776"/>
<dbReference type="AlphaFoldDB" id="A0A135YMM6"/>
<dbReference type="EMBL" id="LSQZ01000087">
    <property type="protein sequence ID" value="KXI10636.1"/>
    <property type="molecule type" value="Genomic_DNA"/>
</dbReference>
<organism evidence="1 3">
    <name type="scientific">Peptostreptococcus anaerobius</name>
    <dbReference type="NCBI Taxonomy" id="1261"/>
    <lineage>
        <taxon>Bacteria</taxon>
        <taxon>Bacillati</taxon>
        <taxon>Bacillota</taxon>
        <taxon>Clostridia</taxon>
        <taxon>Peptostreptococcales</taxon>
        <taxon>Peptostreptococcaceae</taxon>
        <taxon>Peptostreptococcus</taxon>
    </lineage>
</organism>
<evidence type="ECO:0000313" key="4">
    <source>
        <dbReference type="Proteomes" id="UP000255101"/>
    </source>
</evidence>
<dbReference type="eggNOG" id="COG3432">
    <property type="taxonomic scope" value="Bacteria"/>
</dbReference>
<dbReference type="Proteomes" id="UP000255101">
    <property type="component" value="Unassembled WGS sequence"/>
</dbReference>
<evidence type="ECO:0000313" key="3">
    <source>
        <dbReference type="Proteomes" id="UP000070326"/>
    </source>
</evidence>
<dbReference type="STRING" id="1261.HMPREF3195_01756"/>
<evidence type="ECO:0000313" key="1">
    <source>
        <dbReference type="EMBL" id="KXI10636.1"/>
    </source>
</evidence>
<protein>
    <recommendedName>
        <fullName evidence="5">DUF4364 family protein</fullName>
    </recommendedName>
</protein>
<reference evidence="2 4" key="2">
    <citation type="submission" date="2018-06" db="EMBL/GenBank/DDBJ databases">
        <authorList>
            <consortium name="Pathogen Informatics"/>
            <person name="Doyle S."/>
        </authorList>
    </citation>
    <scope>NUCLEOTIDE SEQUENCE [LARGE SCALE GENOMIC DNA]</scope>
    <source>
        <strain evidence="2 4">NCTC11460</strain>
    </source>
</reference>
<evidence type="ECO:0000313" key="2">
    <source>
        <dbReference type="EMBL" id="SUB61540.1"/>
    </source>
</evidence>
<dbReference type="Gene3D" id="1.10.10.10">
    <property type="entry name" value="Winged helix-like DNA-binding domain superfamily/Winged helix DNA-binding domain"/>
    <property type="match status" value="1"/>
</dbReference>
<proteinExistence type="predicted"/>
<name>A0A135YMM6_9FIRM</name>
<dbReference type="RefSeq" id="WP_002843179.1">
    <property type="nucleotide sequence ID" value="NZ_CAMPYD010000027.1"/>
</dbReference>
<dbReference type="GeneID" id="79842302"/>
<accession>A0A135YMM6</accession>
<sequence>MFETSADDLILEKLIILYTFNNLREDVTDSQLTQIIMETDAMNYFTFRALLPKMLESKFITKYQSLDTDLYSITQSGLEVLVYFQNRIPEYFRNKILDYIVNHDEDIFSSKIVRQAKYSSQDDKYVVTLILNQNSRNLMTINANVDTEPDAKSMCDNWDKNYKEIMSLLKSTC</sequence>
<reference evidence="1 3" key="1">
    <citation type="submission" date="2016-02" db="EMBL/GenBank/DDBJ databases">
        <authorList>
            <person name="Wen L."/>
            <person name="He K."/>
            <person name="Yang H."/>
        </authorList>
    </citation>
    <scope>NUCLEOTIDE SEQUENCE [LARGE SCALE GENOMIC DNA]</scope>
    <source>
        <strain evidence="1 3">MJR8628A</strain>
    </source>
</reference>
<dbReference type="Pfam" id="PF14277">
    <property type="entry name" value="DUF4364"/>
    <property type="match status" value="1"/>
</dbReference>
<dbReference type="EMBL" id="UGTB01000004">
    <property type="protein sequence ID" value="SUB61540.1"/>
    <property type="molecule type" value="Genomic_DNA"/>
</dbReference>
<gene>
    <name evidence="1" type="ORF">HMPREF3195_01756</name>
    <name evidence="2" type="ORF">NCTC11460_01480</name>
</gene>